<feature type="domain" description="HTH cro/C1-type" evidence="3">
    <location>
        <begin position="29"/>
        <end position="85"/>
    </location>
</feature>
<name>A0A6G3WRF4_9ACTN</name>
<dbReference type="InterPro" id="IPR010982">
    <property type="entry name" value="Lambda_DNA-bd_dom_sf"/>
</dbReference>
<feature type="transmembrane region" description="Helical" evidence="2">
    <location>
        <begin position="137"/>
        <end position="158"/>
    </location>
</feature>
<organism evidence="4">
    <name type="scientific">Streptomyces sp. SID7499</name>
    <dbReference type="NCBI Taxonomy" id="2706086"/>
    <lineage>
        <taxon>Bacteria</taxon>
        <taxon>Bacillati</taxon>
        <taxon>Actinomycetota</taxon>
        <taxon>Actinomycetes</taxon>
        <taxon>Kitasatosporales</taxon>
        <taxon>Streptomycetaceae</taxon>
        <taxon>Streptomyces</taxon>
    </lineage>
</organism>
<dbReference type="Gene3D" id="1.10.260.40">
    <property type="entry name" value="lambda repressor-like DNA-binding domains"/>
    <property type="match status" value="1"/>
</dbReference>
<evidence type="ECO:0000313" key="4">
    <source>
        <dbReference type="EMBL" id="NEE08085.1"/>
    </source>
</evidence>
<evidence type="ECO:0000256" key="1">
    <source>
        <dbReference type="SAM" id="MobiDB-lite"/>
    </source>
</evidence>
<accession>A0A6G3WRF4</accession>
<dbReference type="AlphaFoldDB" id="A0A6G3WRF4"/>
<protein>
    <submittedName>
        <fullName evidence="4">Helix-turn-helix transcriptional regulator</fullName>
    </submittedName>
</protein>
<dbReference type="EMBL" id="JAAGMN010001670">
    <property type="protein sequence ID" value="NEE08085.1"/>
    <property type="molecule type" value="Genomic_DNA"/>
</dbReference>
<feature type="compositionally biased region" description="Polar residues" evidence="1">
    <location>
        <begin position="169"/>
        <end position="178"/>
    </location>
</feature>
<keyword evidence="2" id="KW-0812">Transmembrane</keyword>
<sequence length="418" mass="45329">MDTSEQHFVRGQGMEDAGADEALSCLRRRLRERLGRERLTTTQLSRKVGLGRTTVSNALNDRPDRPTWTTVAAIATALRFSDAEITELHGLWERTAPEVALPVPKSDQPSPAAMATTVAETPEAHTSNARPRKRRTGYAVVASVGVVLAAVGVGLVKWQPWDNGDDSAGGSTRVTSKGQSEENKATGTAPVKVVSVSHQDTGANSWAFEDARQFRPSELEPINASSLTAETNSWFTSKGGVPVDRRVDLITVEGNTSEPVEINDLQVDKKCRAPLSGTLFESPSAGQNQNIRIALDLDEQLPTAKSVEADGSSSPSYFARHTISLKQGERQKIVVDASTRKYYCEYTLNLQMTVGDETVAQVIKDNGKPFKLTAHVNGSDDKMLSGYRSAYVGGVVNMCGNGFRKVDSKTWTSLDQNC</sequence>
<feature type="region of interest" description="Disordered" evidence="1">
    <location>
        <begin position="101"/>
        <end position="132"/>
    </location>
</feature>
<evidence type="ECO:0000259" key="3">
    <source>
        <dbReference type="SMART" id="SM00530"/>
    </source>
</evidence>
<keyword evidence="2" id="KW-0472">Membrane</keyword>
<dbReference type="SMART" id="SM00530">
    <property type="entry name" value="HTH_XRE"/>
    <property type="match status" value="1"/>
</dbReference>
<feature type="region of interest" description="Disordered" evidence="1">
    <location>
        <begin position="159"/>
        <end position="189"/>
    </location>
</feature>
<reference evidence="4" key="1">
    <citation type="submission" date="2020-01" db="EMBL/GenBank/DDBJ databases">
        <title>Insect and environment-associated Actinomycetes.</title>
        <authorList>
            <person name="Currrie C."/>
            <person name="Chevrette M."/>
            <person name="Carlson C."/>
            <person name="Stubbendieck R."/>
            <person name="Wendt-Pienkowski E."/>
        </authorList>
    </citation>
    <scope>NUCLEOTIDE SEQUENCE</scope>
    <source>
        <strain evidence="4">SID7499</strain>
    </source>
</reference>
<dbReference type="SUPFAM" id="SSF47413">
    <property type="entry name" value="lambda repressor-like DNA-binding domains"/>
    <property type="match status" value="1"/>
</dbReference>
<evidence type="ECO:0000256" key="2">
    <source>
        <dbReference type="SAM" id="Phobius"/>
    </source>
</evidence>
<dbReference type="InterPro" id="IPR001387">
    <property type="entry name" value="Cro/C1-type_HTH"/>
</dbReference>
<comment type="caution">
    <text evidence="4">The sequence shown here is derived from an EMBL/GenBank/DDBJ whole genome shotgun (WGS) entry which is preliminary data.</text>
</comment>
<gene>
    <name evidence="4" type="ORF">G3M58_16670</name>
</gene>
<keyword evidence="2" id="KW-1133">Transmembrane helix</keyword>
<proteinExistence type="predicted"/>
<dbReference type="Pfam" id="PF13560">
    <property type="entry name" value="HTH_31"/>
    <property type="match status" value="1"/>
</dbReference>
<dbReference type="GO" id="GO:0003677">
    <property type="term" value="F:DNA binding"/>
    <property type="evidence" value="ECO:0007669"/>
    <property type="project" value="InterPro"/>
</dbReference>